<keyword evidence="1" id="KW-0547">Nucleotide-binding</keyword>
<feature type="region of interest" description="Disordered" evidence="3">
    <location>
        <begin position="802"/>
        <end position="833"/>
    </location>
</feature>
<dbReference type="PANTHER" id="PTHR16305">
    <property type="entry name" value="TESTICULAR SOLUBLE ADENYLYL CYCLASE"/>
    <property type="match status" value="1"/>
</dbReference>
<organism evidence="4 5">
    <name type="scientific">Hesseltinella vesiculosa</name>
    <dbReference type="NCBI Taxonomy" id="101127"/>
    <lineage>
        <taxon>Eukaryota</taxon>
        <taxon>Fungi</taxon>
        <taxon>Fungi incertae sedis</taxon>
        <taxon>Mucoromycota</taxon>
        <taxon>Mucoromycotina</taxon>
        <taxon>Mucoromycetes</taxon>
        <taxon>Mucorales</taxon>
        <taxon>Cunninghamellaceae</taxon>
        <taxon>Hesseltinella</taxon>
    </lineage>
</organism>
<dbReference type="GO" id="GO:0005524">
    <property type="term" value="F:ATP binding"/>
    <property type="evidence" value="ECO:0007669"/>
    <property type="project" value="UniProtKB-KW"/>
</dbReference>
<dbReference type="PANTHER" id="PTHR16305:SF28">
    <property type="entry name" value="GUANYLATE CYCLASE DOMAIN-CONTAINING PROTEIN"/>
    <property type="match status" value="1"/>
</dbReference>
<dbReference type="GO" id="GO:0005737">
    <property type="term" value="C:cytoplasm"/>
    <property type="evidence" value="ECO:0007669"/>
    <property type="project" value="TreeGrafter"/>
</dbReference>
<dbReference type="EMBL" id="MCGT01000042">
    <property type="protein sequence ID" value="ORX45471.1"/>
    <property type="molecule type" value="Genomic_DNA"/>
</dbReference>
<dbReference type="InterPro" id="IPR029787">
    <property type="entry name" value="Nucleotide_cyclase"/>
</dbReference>
<reference evidence="4 5" key="1">
    <citation type="submission" date="2016-07" db="EMBL/GenBank/DDBJ databases">
        <title>Pervasive Adenine N6-methylation of Active Genes in Fungi.</title>
        <authorList>
            <consortium name="DOE Joint Genome Institute"/>
            <person name="Mondo S.J."/>
            <person name="Dannebaum R.O."/>
            <person name="Kuo R.C."/>
            <person name="Labutti K."/>
            <person name="Haridas S."/>
            <person name="Kuo A."/>
            <person name="Salamov A."/>
            <person name="Ahrendt S.R."/>
            <person name="Lipzen A."/>
            <person name="Sullivan W."/>
            <person name="Andreopoulos W.B."/>
            <person name="Clum A."/>
            <person name="Lindquist E."/>
            <person name="Daum C."/>
            <person name="Ramamoorthy G.K."/>
            <person name="Gryganskyi A."/>
            <person name="Culley D."/>
            <person name="Magnuson J.K."/>
            <person name="James T.Y."/>
            <person name="O'Malley M.A."/>
            <person name="Stajich J.E."/>
            <person name="Spatafora J.W."/>
            <person name="Visel A."/>
            <person name="Grigoriev I.V."/>
        </authorList>
    </citation>
    <scope>NUCLEOTIDE SEQUENCE [LARGE SCALE GENOMIC DNA]</scope>
    <source>
        <strain evidence="4 5">NRRL 3301</strain>
    </source>
</reference>
<dbReference type="Gene3D" id="3.30.70.1230">
    <property type="entry name" value="Nucleotide cyclase"/>
    <property type="match status" value="2"/>
</dbReference>
<dbReference type="InterPro" id="IPR027417">
    <property type="entry name" value="P-loop_NTPase"/>
</dbReference>
<evidence type="ECO:0000313" key="4">
    <source>
        <dbReference type="EMBL" id="ORX45471.1"/>
    </source>
</evidence>
<feature type="region of interest" description="Disordered" evidence="3">
    <location>
        <begin position="1842"/>
        <end position="1865"/>
    </location>
</feature>
<feature type="compositionally biased region" description="Low complexity" evidence="3">
    <location>
        <begin position="435"/>
        <end position="444"/>
    </location>
</feature>
<dbReference type="STRING" id="101127.A0A1X2G5A5"/>
<evidence type="ECO:0000256" key="3">
    <source>
        <dbReference type="SAM" id="MobiDB-lite"/>
    </source>
</evidence>
<keyword evidence="5" id="KW-1185">Reference proteome</keyword>
<evidence type="ECO:0008006" key="6">
    <source>
        <dbReference type="Google" id="ProtNLM"/>
    </source>
</evidence>
<feature type="compositionally biased region" description="Pro residues" evidence="3">
    <location>
        <begin position="1850"/>
        <end position="1862"/>
    </location>
</feature>
<dbReference type="InterPro" id="IPR011990">
    <property type="entry name" value="TPR-like_helical_dom_sf"/>
</dbReference>
<evidence type="ECO:0000313" key="5">
    <source>
        <dbReference type="Proteomes" id="UP000242146"/>
    </source>
</evidence>
<accession>A0A1X2G5A5</accession>
<dbReference type="SUPFAM" id="SSF52540">
    <property type="entry name" value="P-loop containing nucleoside triphosphate hydrolases"/>
    <property type="match status" value="1"/>
</dbReference>
<name>A0A1X2G5A5_9FUNG</name>
<comment type="caution">
    <text evidence="4">The sequence shown here is derived from an EMBL/GenBank/DDBJ whole genome shotgun (WGS) entry which is preliminary data.</text>
</comment>
<keyword evidence="2" id="KW-0067">ATP-binding</keyword>
<feature type="compositionally biased region" description="Low complexity" evidence="3">
    <location>
        <begin position="808"/>
        <end position="833"/>
    </location>
</feature>
<feature type="region of interest" description="Disordered" evidence="3">
    <location>
        <begin position="236"/>
        <end position="262"/>
    </location>
</feature>
<protein>
    <recommendedName>
        <fullName evidence="6">Guanylate cyclase domain-containing protein</fullName>
    </recommendedName>
</protein>
<dbReference type="GO" id="GO:0004016">
    <property type="term" value="F:adenylate cyclase activity"/>
    <property type="evidence" value="ECO:0007669"/>
    <property type="project" value="TreeGrafter"/>
</dbReference>
<evidence type="ECO:0000256" key="2">
    <source>
        <dbReference type="ARBA" id="ARBA00022840"/>
    </source>
</evidence>
<dbReference type="OrthoDB" id="194468at2759"/>
<dbReference type="Proteomes" id="UP000242146">
    <property type="component" value="Unassembled WGS sequence"/>
</dbReference>
<gene>
    <name evidence="4" type="ORF">DM01DRAFT_1311751</name>
</gene>
<feature type="region of interest" description="Disordered" evidence="3">
    <location>
        <begin position="389"/>
        <end position="470"/>
    </location>
</feature>
<feature type="region of interest" description="Disordered" evidence="3">
    <location>
        <begin position="1394"/>
        <end position="1427"/>
    </location>
</feature>
<dbReference type="SUPFAM" id="SSF55073">
    <property type="entry name" value="Nucleotide cyclase"/>
    <property type="match status" value="2"/>
</dbReference>
<feature type="compositionally biased region" description="Low complexity" evidence="3">
    <location>
        <begin position="391"/>
        <end position="404"/>
    </location>
</feature>
<proteinExistence type="predicted"/>
<evidence type="ECO:0000256" key="1">
    <source>
        <dbReference type="ARBA" id="ARBA00022741"/>
    </source>
</evidence>
<dbReference type="Gene3D" id="1.25.40.10">
    <property type="entry name" value="Tetratricopeptide repeat domain"/>
    <property type="match status" value="1"/>
</dbReference>
<sequence length="1876" mass="210678">MVDIVGFSSLTTLATEKSESGAEAIALEIGTYMGECICIIEQFGGDVVKFLGDAVLVCFQPDLTVNDMDMAETIHLSHREKQALIQKAIECGRQLLARQSHYRVYLTAKERSKHRSSTNGDVERRGRNVFGQRFFLFDNSDSDSDNKESSSSVSSLGMDVIAKPDIFDSTQEYSMGVSFWDCIPYIKHRRRRRLERQNSIVSDGSGSVNSIDLELHIALSCGDITNVVLGDLGHHSSNGLNGNSSPQKRRPSTRSADMDDLPLTNGYRLSTLSDDSHDSAPSKPLPYTGRLEYAICGPAVEALESVLSTAKAGEMCITPTAFDFVKYLPHPIPYERRKRLYILKSHHGSASLSYPSAARRTAILSPQSFTSSLTRSMDVFSGRHISPNNDASAKYSSSSHSTASPMPPLLADPASIDDSATVTSPSALVMGNGQANSSSASSNNGDPQLHHPTDPNTLPPSPMAMDHDNGSLTRIASNVCSNGRFCNPVYLKYMSRSALHRLKQSDNDSFPAQFRDVTIMFISLGKLNPSTPSGLVLTQQAVYLCIKILVKYEGALQQFAVDDKGATLLAVFGLPPLSHEREAVFAAKAAVELRDLYLPLFTDFAIALSTGVIFNAVLPQGCPIRRDPAIAGDAIILAVRMLKFSFAKQNVVCDFATKQQIGTMCDFEDYGENFVKGKVKPIMIYGIRKFEITKTKRFSSQGGADKKSDFIGYKFEMSRANRFLDDWHEKHDHHLLIISGNSGVGKSFFCGALSKIITAHEFNMCWSSSTEVEQSSKYYLVKHLLLSLFDIIDSDKVPQNTRKRLSATNNSPSIHTTSTSIHPGDTSPASSMSSIYRASSHTNQMNPPTMTTATPTNPTHHRMQTLNSHSSVTRSSYGAYSTYSPDGSGNEVAELILRCLRKCGEEDGFLPLFKMIFGSLGETEENRYTRRLDGRGRDILLTGVITRMVKYVSECISVILICDDVQWADSASIKILHHIHERCEHVMLVLATRPIKDYNVTFINNFCQTGVSEEILLNGLGGDDIEGIVLRTMNAGVTKVSPEIIRIIQKRTNGNPLHVKNIAMILKDFHHVTVVEGELVPSNNRFEPKDWLQNLDYKRIIKMQYDRLDPNFQEFLTVASCLDQYFTLYEVEAMLKVSNVIFSDKDDMQKILETIEHFDVYNFLQRGSDSTGIVFHPVTASSLGNASGQALFSFSHITIPKSIYGMVSYETRIILHGLLAKFYEGQLTRENYPELLGKVARHYLQTDLLEKQLYYLEALADLNMRSYLLPEATSNLESMVKILNENPGIAYRFGRLHQSDIYRRLGVCFTMRTQLKMGERYLFMALECLGQSWPQTEPEFLYKFWKLRLVQYRHRRWSPDNHNPNKKASLASRFLRRSKHSPSSAYAHDLPMSSVRSTASDNPPPFQHQHHHHTHASNNASDNKKKQTIQRVVEIMEQLSNIYFYTGQGRAFVYSCLVGLNACEALDECGPHYTLFLARAALLCWLNDHKEHSIFYITKALHHMDEKHDSGTLTICALLCFAAGKFKNAKELLYQAIQADKTLGVVIDCQSFYRSVGLVVTMMIFEGTLDHEPEDEGSGMSLLKQMADTARSNGDYEAEIWLGVYHVANAIVVDRVHECESFVVMLEHHVKQAADYNRIAIHGTLLCYYARHGDYDLARKHYKYLVTILPALTITPNIFPIFGLIFATMGLYCMVEDEQMDLVVLEDAKNYDRFIVGVSRLNHAFQQVKFWEFTQPCLYLARALPYISTGRTVEGYTVLRHGIYEMHFIQEIRFLKAYYWACMGKYAFTPKDRIDWTVRAKNDLDILNIPTTRYLNPDPTRCFTNRRVAEAMNLKFCATNNTSSSASHSPNPPSRPTSPVSPPLITNAFHTNHLIR</sequence>
<feature type="compositionally biased region" description="Low complexity" evidence="3">
    <location>
        <begin position="236"/>
        <end position="245"/>
    </location>
</feature>